<protein>
    <submittedName>
        <fullName evidence="1">Uncharacterized protein</fullName>
    </submittedName>
</protein>
<evidence type="ECO:0000313" key="1">
    <source>
        <dbReference type="EMBL" id="SCF06110.1"/>
    </source>
</evidence>
<gene>
    <name evidence="1" type="ORF">GA0070558_1242</name>
</gene>
<proteinExistence type="predicted"/>
<dbReference type="EMBL" id="FMCW01000024">
    <property type="protein sequence ID" value="SCF06110.1"/>
    <property type="molecule type" value="Genomic_DNA"/>
</dbReference>
<name>A0A1C4XC41_9ACTN</name>
<evidence type="ECO:0000313" key="2">
    <source>
        <dbReference type="Proteomes" id="UP000199375"/>
    </source>
</evidence>
<reference evidence="1 2" key="1">
    <citation type="submission" date="2016-06" db="EMBL/GenBank/DDBJ databases">
        <authorList>
            <person name="Kjaerup R.B."/>
            <person name="Dalgaard T.S."/>
            <person name="Juul-Madsen H.R."/>
        </authorList>
    </citation>
    <scope>NUCLEOTIDE SEQUENCE [LARGE SCALE GENOMIC DNA]</scope>
    <source>
        <strain evidence="1 2">DSM 45626</strain>
    </source>
</reference>
<dbReference type="Proteomes" id="UP000199375">
    <property type="component" value="Unassembled WGS sequence"/>
</dbReference>
<dbReference type="AlphaFoldDB" id="A0A1C4XC41"/>
<organism evidence="1 2">
    <name type="scientific">Micromonospora haikouensis</name>
    <dbReference type="NCBI Taxonomy" id="686309"/>
    <lineage>
        <taxon>Bacteria</taxon>
        <taxon>Bacillati</taxon>
        <taxon>Actinomycetota</taxon>
        <taxon>Actinomycetes</taxon>
        <taxon>Micromonosporales</taxon>
        <taxon>Micromonosporaceae</taxon>
        <taxon>Micromonospora</taxon>
    </lineage>
</organism>
<sequence>MGSAVNGIRFSTDQYRLSTFEVDDQRLRVLGAWLITDVSKHLLVCLDALAMVDDVSQGRPPFEEWSSENYAVSITPEGVTLRNEWVEGEEAGYPLAEFREAVEAYWSFLAGLPENPHLVREHRPDLPEWEADLLNWEGKWGRLHPYRGRLF</sequence>
<accession>A0A1C4XC41</accession>